<dbReference type="InterPro" id="IPR010982">
    <property type="entry name" value="Lambda_DNA-bd_dom_sf"/>
</dbReference>
<dbReference type="RefSeq" id="WP_073482036.1">
    <property type="nucleotide sequence ID" value="NZ_FQVN01000003.1"/>
</dbReference>
<evidence type="ECO:0000313" key="2">
    <source>
        <dbReference type="EMBL" id="SHF40101.1"/>
    </source>
</evidence>
<dbReference type="PROSITE" id="PS50943">
    <property type="entry name" value="HTH_CROC1"/>
    <property type="match status" value="1"/>
</dbReference>
<dbReference type="Gene3D" id="1.10.260.40">
    <property type="entry name" value="lambda repressor-like DNA-binding domains"/>
    <property type="match status" value="1"/>
</dbReference>
<protein>
    <submittedName>
        <fullName evidence="2">Helix-turn-helix domain-containing protein</fullName>
    </submittedName>
</protein>
<feature type="domain" description="HTH cro/C1-type" evidence="1">
    <location>
        <begin position="17"/>
        <end position="71"/>
    </location>
</feature>
<dbReference type="InterPro" id="IPR043917">
    <property type="entry name" value="DUF5753"/>
</dbReference>
<organism evidence="2 3">
    <name type="scientific">Streptoalloteichus hindustanus</name>
    <dbReference type="NCBI Taxonomy" id="2017"/>
    <lineage>
        <taxon>Bacteria</taxon>
        <taxon>Bacillati</taxon>
        <taxon>Actinomycetota</taxon>
        <taxon>Actinomycetes</taxon>
        <taxon>Pseudonocardiales</taxon>
        <taxon>Pseudonocardiaceae</taxon>
        <taxon>Streptoalloteichus</taxon>
    </lineage>
</organism>
<dbReference type="Pfam" id="PF19054">
    <property type="entry name" value="DUF5753"/>
    <property type="match status" value="1"/>
</dbReference>
<dbReference type="GO" id="GO:0003677">
    <property type="term" value="F:DNA binding"/>
    <property type="evidence" value="ECO:0007669"/>
    <property type="project" value="InterPro"/>
</dbReference>
<dbReference type="Pfam" id="PF13560">
    <property type="entry name" value="HTH_31"/>
    <property type="match status" value="1"/>
</dbReference>
<sequence length="282" mass="31739">MAEPTPTVRARQVGAELRRLREAAGYTAAQVAGYLDMSPSKVSRLENGRRGIQVEDVAALLTLYRVNRPTRSDLLNLCRGSGERGWWQRSYRFVDGMSSYAQFESEATRITNFQPLLVPGLLQTPDYMRLVFENGHLPKEDVEQRIAHRLARKSVMSKVQPPQFTALIDEAGLRRVMRMPTVAVEQLRYIVLMAQRPTVTLRVAPLAAGHLPTSSPFVIMDFAENPSIIVLEAPTTAVYIEDRQEVPVYRKLLHTMLRLCLSHDESVRFVASMADEAEEAGS</sequence>
<dbReference type="Proteomes" id="UP000184501">
    <property type="component" value="Unassembled WGS sequence"/>
</dbReference>
<proteinExistence type="predicted"/>
<dbReference type="InterPro" id="IPR001387">
    <property type="entry name" value="Cro/C1-type_HTH"/>
</dbReference>
<dbReference type="STRING" id="2017.SAMN05444320_103504"/>
<dbReference type="SMART" id="SM00530">
    <property type="entry name" value="HTH_XRE"/>
    <property type="match status" value="1"/>
</dbReference>
<evidence type="ECO:0000313" key="3">
    <source>
        <dbReference type="Proteomes" id="UP000184501"/>
    </source>
</evidence>
<evidence type="ECO:0000259" key="1">
    <source>
        <dbReference type="PROSITE" id="PS50943"/>
    </source>
</evidence>
<dbReference type="CDD" id="cd00093">
    <property type="entry name" value="HTH_XRE"/>
    <property type="match status" value="1"/>
</dbReference>
<dbReference type="EMBL" id="FQVN01000003">
    <property type="protein sequence ID" value="SHF40101.1"/>
    <property type="molecule type" value="Genomic_DNA"/>
</dbReference>
<dbReference type="AlphaFoldDB" id="A0A1M5BBZ5"/>
<keyword evidence="3" id="KW-1185">Reference proteome</keyword>
<gene>
    <name evidence="2" type="ORF">SAMN05444320_103504</name>
</gene>
<dbReference type="SUPFAM" id="SSF47413">
    <property type="entry name" value="lambda repressor-like DNA-binding domains"/>
    <property type="match status" value="1"/>
</dbReference>
<accession>A0A1M5BBZ5</accession>
<name>A0A1M5BBZ5_STRHI</name>
<reference evidence="2 3" key="1">
    <citation type="submission" date="2016-11" db="EMBL/GenBank/DDBJ databases">
        <authorList>
            <person name="Jaros S."/>
            <person name="Januszkiewicz K."/>
            <person name="Wedrychowicz H."/>
        </authorList>
    </citation>
    <scope>NUCLEOTIDE SEQUENCE [LARGE SCALE GENOMIC DNA]</scope>
    <source>
        <strain evidence="2 3">DSM 44523</strain>
    </source>
</reference>
<dbReference type="OrthoDB" id="3687959at2"/>